<dbReference type="PANTHER" id="PTHR11552">
    <property type="entry name" value="GLUCOSE-METHANOL-CHOLINE GMC OXIDOREDUCTASE"/>
    <property type="match status" value="1"/>
</dbReference>
<proteinExistence type="inferred from homology"/>
<protein>
    <submittedName>
        <fullName evidence="8">Dehydrogenase patE</fullName>
    </submittedName>
</protein>
<feature type="domain" description="Glucose-methanol-choline oxidoreductase N-terminal" evidence="7">
    <location>
        <begin position="299"/>
        <end position="313"/>
    </location>
</feature>
<dbReference type="InterPro" id="IPR000172">
    <property type="entry name" value="GMC_OxRdtase_N"/>
</dbReference>
<keyword evidence="9" id="KW-1185">Reference proteome</keyword>
<dbReference type="PIRSF" id="PIRSF000137">
    <property type="entry name" value="Alcohol_oxidase"/>
    <property type="match status" value="1"/>
</dbReference>
<feature type="signal peptide" evidence="6">
    <location>
        <begin position="1"/>
        <end position="19"/>
    </location>
</feature>
<dbReference type="AlphaFoldDB" id="A0AAF1BGL3"/>
<dbReference type="PANTHER" id="PTHR11552:SF138">
    <property type="entry name" value="DEHYDROGENASE PKFF-RELATED"/>
    <property type="match status" value="1"/>
</dbReference>
<feature type="binding site" evidence="5">
    <location>
        <begin position="583"/>
        <end position="584"/>
    </location>
    <ligand>
        <name>FAD</name>
        <dbReference type="ChEBI" id="CHEBI:57692"/>
    </ligand>
</feature>
<keyword evidence="3" id="KW-0325">Glycoprotein</keyword>
<dbReference type="GO" id="GO:0050660">
    <property type="term" value="F:flavin adenine dinucleotide binding"/>
    <property type="evidence" value="ECO:0007669"/>
    <property type="project" value="InterPro"/>
</dbReference>
<dbReference type="SUPFAM" id="SSF51905">
    <property type="entry name" value="FAD/NAD(P)-binding domain"/>
    <property type="match status" value="1"/>
</dbReference>
<name>A0AAF1BGL3_9TREE</name>
<reference evidence="8" key="1">
    <citation type="submission" date="2023-10" db="EMBL/GenBank/DDBJ databases">
        <authorList>
            <person name="Noh H."/>
        </authorList>
    </citation>
    <scope>NUCLEOTIDE SEQUENCE</scope>
    <source>
        <strain evidence="8">DUCC4014</strain>
    </source>
</reference>
<keyword evidence="5" id="KW-0274">FAD</keyword>
<dbReference type="GeneID" id="87805789"/>
<dbReference type="EMBL" id="CP086715">
    <property type="protein sequence ID" value="WOO79002.1"/>
    <property type="molecule type" value="Genomic_DNA"/>
</dbReference>
<accession>A0AAF1BGL3</accession>
<dbReference type="Proteomes" id="UP000827549">
    <property type="component" value="Chromosome 2"/>
</dbReference>
<organism evidence="8 9">
    <name type="scientific">Vanrija pseudolonga</name>
    <dbReference type="NCBI Taxonomy" id="143232"/>
    <lineage>
        <taxon>Eukaryota</taxon>
        <taxon>Fungi</taxon>
        <taxon>Dikarya</taxon>
        <taxon>Basidiomycota</taxon>
        <taxon>Agaricomycotina</taxon>
        <taxon>Tremellomycetes</taxon>
        <taxon>Trichosporonales</taxon>
        <taxon>Trichosporonaceae</taxon>
        <taxon>Vanrija</taxon>
    </lineage>
</organism>
<dbReference type="InterPro" id="IPR012132">
    <property type="entry name" value="GMC_OxRdtase"/>
</dbReference>
<dbReference type="GO" id="GO:0044550">
    <property type="term" value="P:secondary metabolite biosynthetic process"/>
    <property type="evidence" value="ECO:0007669"/>
    <property type="project" value="TreeGrafter"/>
</dbReference>
<dbReference type="InterPro" id="IPR036188">
    <property type="entry name" value="FAD/NAD-bd_sf"/>
</dbReference>
<comment type="similarity">
    <text evidence="2">Belongs to the GMC oxidoreductase family.</text>
</comment>
<gene>
    <name evidence="8" type="primary">patE_0</name>
    <name evidence="8" type="ORF">LOC62_02G002542</name>
</gene>
<comment type="cofactor">
    <cofactor evidence="1 5">
        <name>FAD</name>
        <dbReference type="ChEBI" id="CHEBI:57692"/>
    </cofactor>
</comment>
<sequence length="602" mass="64443">MLIVDAALLWAAIAPLAAALATTGSYDYVIIGGGTAGSVLANRLTEDPSVSVALIEPGTYYQISNLLLGSTPAGGVFWSFGNTNQPINPLVDWGFITEPQRGCNNRNVRYARGKCLGGSSARNYMAYHKPDKGSLNAWAEITGDPSYAYDNFDAYYRKSVTFTPPKQPPRAANATTPFDPAAFGPINGPLQISYPNYAQSIGSWGQRGLAEIGIPSVPSLNSGNLLGAQYTTSTISPRDQKRSSAQTSYLDAAKGRRNLSIVQLSKASRILFEGKRAVAVQLTNGKVLGARREVILSAGAFQSPQLLMLSGIGPVETLARFNIPVVAASPGVGQNMTDHVLFGPAYRVRVQTWTKWANNILSTVWEFITEYLIFKRGPFTNPSVDMIAFEKISRNMVSPGAAAALDAAHPPSWPEVEYFVTGATILDASRTQGSLTGQPTDGYNYASVIAGLQAPLSRGTVTLKSGSVEDLPAIDPNWLTHPVDVEVALAAFKRARAVWAAPSVQPVLFGPEYYPGPQVQTDDQILNAIRNQAQTVWHAATTCRMGRRDDPTAVVDTSCRVIGVDGLRVVDASAFALLPPGHPQSTVYALAEKIADLIKRGG</sequence>
<feature type="active site" description="Proton donor" evidence="4">
    <location>
        <position position="538"/>
    </location>
</feature>
<dbReference type="Gene3D" id="3.50.50.60">
    <property type="entry name" value="FAD/NAD(P)-binding domain"/>
    <property type="match status" value="1"/>
</dbReference>
<dbReference type="SUPFAM" id="SSF54373">
    <property type="entry name" value="FAD-linked reductases, C-terminal domain"/>
    <property type="match status" value="1"/>
</dbReference>
<dbReference type="PROSITE" id="PS00624">
    <property type="entry name" value="GMC_OXRED_2"/>
    <property type="match status" value="1"/>
</dbReference>
<evidence type="ECO:0000313" key="9">
    <source>
        <dbReference type="Proteomes" id="UP000827549"/>
    </source>
</evidence>
<feature type="chain" id="PRO_5042061949" evidence="6">
    <location>
        <begin position="20"/>
        <end position="602"/>
    </location>
</feature>
<evidence type="ECO:0000256" key="4">
    <source>
        <dbReference type="PIRSR" id="PIRSR000137-1"/>
    </source>
</evidence>
<dbReference type="RefSeq" id="XP_062625034.1">
    <property type="nucleotide sequence ID" value="XM_062769050.1"/>
</dbReference>
<evidence type="ECO:0000256" key="3">
    <source>
        <dbReference type="ARBA" id="ARBA00023180"/>
    </source>
</evidence>
<evidence type="ECO:0000256" key="2">
    <source>
        <dbReference type="ARBA" id="ARBA00010790"/>
    </source>
</evidence>
<dbReference type="Pfam" id="PF05199">
    <property type="entry name" value="GMC_oxred_C"/>
    <property type="match status" value="1"/>
</dbReference>
<dbReference type="GO" id="GO:0016614">
    <property type="term" value="F:oxidoreductase activity, acting on CH-OH group of donors"/>
    <property type="evidence" value="ECO:0007669"/>
    <property type="project" value="InterPro"/>
</dbReference>
<dbReference type="Pfam" id="PF00732">
    <property type="entry name" value="GMC_oxred_N"/>
    <property type="match status" value="1"/>
</dbReference>
<evidence type="ECO:0000256" key="6">
    <source>
        <dbReference type="SAM" id="SignalP"/>
    </source>
</evidence>
<evidence type="ECO:0000259" key="7">
    <source>
        <dbReference type="PROSITE" id="PS00624"/>
    </source>
</evidence>
<keyword evidence="6" id="KW-0732">Signal</keyword>
<keyword evidence="5" id="KW-0285">Flavoprotein</keyword>
<evidence type="ECO:0000313" key="8">
    <source>
        <dbReference type="EMBL" id="WOO79002.1"/>
    </source>
</evidence>
<feature type="active site" description="Proton acceptor" evidence="4">
    <location>
        <position position="582"/>
    </location>
</feature>
<dbReference type="InterPro" id="IPR007867">
    <property type="entry name" value="GMC_OxRtase_C"/>
</dbReference>
<feature type="binding site" evidence="5">
    <location>
        <begin position="537"/>
        <end position="538"/>
    </location>
    <ligand>
        <name>FAD</name>
        <dbReference type="ChEBI" id="CHEBI:57692"/>
    </ligand>
</feature>
<evidence type="ECO:0000256" key="5">
    <source>
        <dbReference type="PIRSR" id="PIRSR000137-2"/>
    </source>
</evidence>
<evidence type="ECO:0000256" key="1">
    <source>
        <dbReference type="ARBA" id="ARBA00001974"/>
    </source>
</evidence>
<dbReference type="Gene3D" id="3.30.560.10">
    <property type="entry name" value="Glucose Oxidase, domain 3"/>
    <property type="match status" value="1"/>
</dbReference>